<dbReference type="AlphaFoldDB" id="A0A915L882"/>
<sequence length="142" mass="15800">MRLAPSCDLIGKIVIKEEHTAHIGDIAISEAAGRYTLIGVWYTNRKISPVVVFGLPIVTSAIGTSQIVDFYPKSDYIWIELELDIRIKKFTGPLTTFGRDVQCHSCAVPGALHEKPAAFYGQTDGRIEYVSMKINFTMCHQP</sequence>
<dbReference type="Proteomes" id="UP000887565">
    <property type="component" value="Unplaced"/>
</dbReference>
<organism evidence="1 2">
    <name type="scientific">Romanomermis culicivorax</name>
    <name type="common">Nematode worm</name>
    <dbReference type="NCBI Taxonomy" id="13658"/>
    <lineage>
        <taxon>Eukaryota</taxon>
        <taxon>Metazoa</taxon>
        <taxon>Ecdysozoa</taxon>
        <taxon>Nematoda</taxon>
        <taxon>Enoplea</taxon>
        <taxon>Dorylaimia</taxon>
        <taxon>Mermithida</taxon>
        <taxon>Mermithoidea</taxon>
        <taxon>Mermithidae</taxon>
        <taxon>Romanomermis</taxon>
    </lineage>
</organism>
<protein>
    <submittedName>
        <fullName evidence="2">Uncharacterized protein</fullName>
    </submittedName>
</protein>
<proteinExistence type="predicted"/>
<evidence type="ECO:0000313" key="2">
    <source>
        <dbReference type="WBParaSite" id="nRc.2.0.1.t47325-RA"/>
    </source>
</evidence>
<reference evidence="2" key="1">
    <citation type="submission" date="2022-11" db="UniProtKB">
        <authorList>
            <consortium name="WormBaseParasite"/>
        </authorList>
    </citation>
    <scope>IDENTIFICATION</scope>
</reference>
<accession>A0A915L882</accession>
<keyword evidence="1" id="KW-1185">Reference proteome</keyword>
<dbReference type="WBParaSite" id="nRc.2.0.1.t47325-RA">
    <property type="protein sequence ID" value="nRc.2.0.1.t47325-RA"/>
    <property type="gene ID" value="nRc.2.0.1.g47325"/>
</dbReference>
<name>A0A915L882_ROMCU</name>
<evidence type="ECO:0000313" key="1">
    <source>
        <dbReference type="Proteomes" id="UP000887565"/>
    </source>
</evidence>